<protein>
    <submittedName>
        <fullName evidence="3">Universal stress protein</fullName>
    </submittedName>
</protein>
<evidence type="ECO:0000256" key="1">
    <source>
        <dbReference type="ARBA" id="ARBA00008791"/>
    </source>
</evidence>
<proteinExistence type="inferred from homology"/>
<comment type="similarity">
    <text evidence="1">Belongs to the universal stress protein A family.</text>
</comment>
<dbReference type="AlphaFoldDB" id="A0A7H0VCQ1"/>
<accession>A0A7H0VCQ1</accession>
<evidence type="ECO:0000259" key="2">
    <source>
        <dbReference type="Pfam" id="PF00582"/>
    </source>
</evidence>
<dbReference type="KEGG" id="chyd:H4K34_14090"/>
<gene>
    <name evidence="3" type="ORF">H4K34_14090</name>
</gene>
<evidence type="ECO:0000313" key="3">
    <source>
        <dbReference type="EMBL" id="QNR23499.1"/>
    </source>
</evidence>
<dbReference type="CDD" id="cd00293">
    <property type="entry name" value="USP-like"/>
    <property type="match status" value="1"/>
</dbReference>
<dbReference type="Gene3D" id="3.40.50.12370">
    <property type="match status" value="1"/>
</dbReference>
<dbReference type="InterPro" id="IPR006016">
    <property type="entry name" value="UspA"/>
</dbReference>
<name>A0A7H0VCQ1_9FLAO</name>
<dbReference type="EMBL" id="CP060139">
    <property type="protein sequence ID" value="QNR23499.1"/>
    <property type="molecule type" value="Genomic_DNA"/>
</dbReference>
<reference evidence="3 4" key="1">
    <citation type="submission" date="2020-08" db="EMBL/GenBank/DDBJ databases">
        <title>Croceimicrobium hydrocarbonivorans gen. nov., sp. nov., a novel marine bacterium isolated from a bacterial consortium that degrades polyethylene terephthalate.</title>
        <authorList>
            <person name="Liu R."/>
        </authorList>
    </citation>
    <scope>NUCLEOTIDE SEQUENCE [LARGE SCALE GENOMIC DNA]</scope>
    <source>
        <strain evidence="3 4">A20-9</strain>
    </source>
</reference>
<dbReference type="SUPFAM" id="SSF52402">
    <property type="entry name" value="Adenine nucleotide alpha hydrolases-like"/>
    <property type="match status" value="2"/>
</dbReference>
<dbReference type="PANTHER" id="PTHR46268:SF6">
    <property type="entry name" value="UNIVERSAL STRESS PROTEIN UP12"/>
    <property type="match status" value="1"/>
</dbReference>
<dbReference type="PANTHER" id="PTHR46268">
    <property type="entry name" value="STRESS RESPONSE PROTEIN NHAX"/>
    <property type="match status" value="1"/>
</dbReference>
<keyword evidence="4" id="KW-1185">Reference proteome</keyword>
<feature type="domain" description="UspA" evidence="2">
    <location>
        <begin position="6"/>
        <end position="144"/>
    </location>
</feature>
<dbReference type="Pfam" id="PF00582">
    <property type="entry name" value="Usp"/>
    <property type="match status" value="1"/>
</dbReference>
<dbReference type="RefSeq" id="WP_210758031.1">
    <property type="nucleotide sequence ID" value="NZ_CP060139.1"/>
</dbReference>
<sequence>MSDSFKILVPIGFSEQSLTALNQASIFAKATENASITLLSVIEEGGFFSKMFSSSTNTEQIHSEVSKKLKEVAENFQKDHNIPTNTMVAEGVVYEEIARVSSLIDANLVVMGTNGKPQNLRKRFIGSNAYRTAALVKPPVVTIKGVREIEKIETIIFPLLMDRHSKEKVGPTLEYARLFGAKVLVVAVKENESQLNILRGHVNQVETFIRSHGVECEHQIIENPSRRGVVRNILNHAYEAEGDLVIITEEAGPTDITDYFLGNEMQAVIYHSEIPVMCITPKAVKYDKMWDSF</sequence>
<organism evidence="3 4">
    <name type="scientific">Croceimicrobium hydrocarbonivorans</name>
    <dbReference type="NCBI Taxonomy" id="2761580"/>
    <lineage>
        <taxon>Bacteria</taxon>
        <taxon>Pseudomonadati</taxon>
        <taxon>Bacteroidota</taxon>
        <taxon>Flavobacteriia</taxon>
        <taxon>Flavobacteriales</taxon>
        <taxon>Owenweeksiaceae</taxon>
        <taxon>Croceimicrobium</taxon>
    </lineage>
</organism>
<dbReference type="Proteomes" id="UP000516305">
    <property type="component" value="Chromosome"/>
</dbReference>
<evidence type="ECO:0000313" key="4">
    <source>
        <dbReference type="Proteomes" id="UP000516305"/>
    </source>
</evidence>